<comment type="subcellular location">
    <subcellularLocation>
        <location evidence="1">Cell membrane</location>
        <topology evidence="1">Multi-pass membrane protein</topology>
    </subcellularLocation>
</comment>
<evidence type="ECO:0000256" key="8">
    <source>
        <dbReference type="SAM" id="Phobius"/>
    </source>
</evidence>
<keyword evidence="10" id="KW-1185">Reference proteome</keyword>
<keyword evidence="6 8" id="KW-1133">Transmembrane helix</keyword>
<keyword evidence="3" id="KW-0813">Transport</keyword>
<organism evidence="9 10">
    <name type="scientific">Denitrobacterium detoxificans</name>
    <dbReference type="NCBI Taxonomy" id="79604"/>
    <lineage>
        <taxon>Bacteria</taxon>
        <taxon>Bacillati</taxon>
        <taxon>Actinomycetota</taxon>
        <taxon>Coriobacteriia</taxon>
        <taxon>Eggerthellales</taxon>
        <taxon>Eggerthellaceae</taxon>
        <taxon>Denitrobacterium</taxon>
    </lineage>
</organism>
<evidence type="ECO:0000256" key="2">
    <source>
        <dbReference type="ARBA" id="ARBA00010145"/>
    </source>
</evidence>
<evidence type="ECO:0000313" key="9">
    <source>
        <dbReference type="EMBL" id="SEO76579.1"/>
    </source>
</evidence>
<feature type="transmembrane region" description="Helical" evidence="8">
    <location>
        <begin position="36"/>
        <end position="54"/>
    </location>
</feature>
<dbReference type="InterPro" id="IPR038770">
    <property type="entry name" value="Na+/solute_symporter_sf"/>
</dbReference>
<evidence type="ECO:0000256" key="4">
    <source>
        <dbReference type="ARBA" id="ARBA00022475"/>
    </source>
</evidence>
<evidence type="ECO:0000256" key="6">
    <source>
        <dbReference type="ARBA" id="ARBA00022989"/>
    </source>
</evidence>
<keyword evidence="5 8" id="KW-0812">Transmembrane</keyword>
<feature type="transmembrane region" description="Helical" evidence="8">
    <location>
        <begin position="224"/>
        <end position="247"/>
    </location>
</feature>
<keyword evidence="7 8" id="KW-0472">Membrane</keyword>
<dbReference type="Proteomes" id="UP000182975">
    <property type="component" value="Unassembled WGS sequence"/>
</dbReference>
<feature type="transmembrane region" description="Helical" evidence="8">
    <location>
        <begin position="285"/>
        <end position="306"/>
    </location>
</feature>
<feature type="transmembrane region" description="Helical" evidence="8">
    <location>
        <begin position="66"/>
        <end position="87"/>
    </location>
</feature>
<feature type="transmembrane region" description="Helical" evidence="8">
    <location>
        <begin position="253"/>
        <end position="273"/>
    </location>
</feature>
<name>A0A172S0W5_9ACTN</name>
<evidence type="ECO:0000256" key="5">
    <source>
        <dbReference type="ARBA" id="ARBA00022692"/>
    </source>
</evidence>
<gene>
    <name evidence="9" type="ORF">SAMN02910314_01122</name>
</gene>
<protein>
    <recommendedName>
        <fullName evidence="11">AEC family transporter</fullName>
    </recommendedName>
</protein>
<evidence type="ECO:0008006" key="11">
    <source>
        <dbReference type="Google" id="ProtNLM"/>
    </source>
</evidence>
<accession>A0A172S0W5</accession>
<dbReference type="AlphaFoldDB" id="A0A172S0W5"/>
<evidence type="ECO:0000256" key="7">
    <source>
        <dbReference type="ARBA" id="ARBA00023136"/>
    </source>
</evidence>
<evidence type="ECO:0000256" key="3">
    <source>
        <dbReference type="ARBA" id="ARBA00022448"/>
    </source>
</evidence>
<proteinExistence type="inferred from homology"/>
<dbReference type="PANTHER" id="PTHR36838:SF1">
    <property type="entry name" value="SLR1864 PROTEIN"/>
    <property type="match status" value="1"/>
</dbReference>
<dbReference type="Gene3D" id="1.20.1530.20">
    <property type="match status" value="1"/>
</dbReference>
<dbReference type="InterPro" id="IPR004776">
    <property type="entry name" value="Mem_transp_PIN-like"/>
</dbReference>
<dbReference type="Pfam" id="PF03547">
    <property type="entry name" value="Mem_trans"/>
    <property type="match status" value="2"/>
</dbReference>
<keyword evidence="4" id="KW-1003">Cell membrane</keyword>
<dbReference type="KEGG" id="ddt:AAY81_06315"/>
<reference evidence="10" key="1">
    <citation type="submission" date="2016-10" db="EMBL/GenBank/DDBJ databases">
        <authorList>
            <person name="Varghese N."/>
        </authorList>
    </citation>
    <scope>NUCLEOTIDE SEQUENCE [LARGE SCALE GENOMIC DNA]</scope>
    <source>
        <strain evidence="10">DSM 21843</strain>
    </source>
</reference>
<dbReference type="PANTHER" id="PTHR36838">
    <property type="entry name" value="AUXIN EFFLUX CARRIER FAMILY PROTEIN"/>
    <property type="match status" value="1"/>
</dbReference>
<dbReference type="GO" id="GO:0055085">
    <property type="term" value="P:transmembrane transport"/>
    <property type="evidence" value="ECO:0007669"/>
    <property type="project" value="InterPro"/>
</dbReference>
<sequence length="307" mass="32662">MLSLTLAWNIFTLFIIMAMGFALVKTGIAKPEHSHGVSLLSLYVVSPCMIISAFQVELTDDLRAGFMLSCLAAVIVQASYNLVCFLLKRPLGLTAVERASVTYSNAGNLIIPLVVSLLGSEWVIYCTPFIFVQNAFLWSVGKSTLQGKTTVDWRQIVLSPNMIATYVGGLLFLLQIELPGPLGSAVSSVGSMIGPLAMLLTGLIMGGIKASDLVRFRRLPVPVLLRLVALPLLALGAMKLLLLANLAPDASNILLITLLGAAAPAASTVNQMANIYGNDAGYASIINVVTTLLCIITMPLIVAVYLL</sequence>
<feature type="transmembrane region" description="Helical" evidence="8">
    <location>
        <begin position="6"/>
        <end position="24"/>
    </location>
</feature>
<dbReference type="RefSeq" id="WP_066665058.1">
    <property type="nucleotide sequence ID" value="NZ_CP011402.1"/>
</dbReference>
<feature type="transmembrane region" description="Helical" evidence="8">
    <location>
        <begin position="153"/>
        <end position="176"/>
    </location>
</feature>
<comment type="similarity">
    <text evidence="2">Belongs to the auxin efflux carrier (TC 2.A.69) family.</text>
</comment>
<dbReference type="EMBL" id="FOEC01000006">
    <property type="protein sequence ID" value="SEO76579.1"/>
    <property type="molecule type" value="Genomic_DNA"/>
</dbReference>
<dbReference type="GO" id="GO:0005886">
    <property type="term" value="C:plasma membrane"/>
    <property type="evidence" value="ECO:0007669"/>
    <property type="project" value="UniProtKB-SubCell"/>
</dbReference>
<feature type="transmembrane region" description="Helical" evidence="8">
    <location>
        <begin position="182"/>
        <end position="204"/>
    </location>
</feature>
<evidence type="ECO:0000256" key="1">
    <source>
        <dbReference type="ARBA" id="ARBA00004651"/>
    </source>
</evidence>
<evidence type="ECO:0000313" key="10">
    <source>
        <dbReference type="Proteomes" id="UP000182975"/>
    </source>
</evidence>